<sequence>MKIRKMKKSGIIIKNLNYSKKKPEQYKKGWSRFQEHHIESRAEFGDNSKNNKIVLSGKIHYCWHQIFGNLNPLGAKLFVILFLYGFKRKWTIKDIKKVIFSIKKNNISEAMQIAGYHGIQDRRVFKISSRFANKKRKPTIDIVKVNSNFLWCWNELFKGFNADEIQIFISIMFGNSRKKWNIKSIKALKKAIAENKIQEAASIAGLGMEFLYFMYTDSICESSMAIAV</sequence>
<proteinExistence type="predicted"/>
<name>A0A0G0JUC0_9BACT</name>
<reference evidence="1" key="1">
    <citation type="journal article" date="2015" name="Nature">
        <title>rRNA introns, odd ribosomes, and small enigmatic genomes across a large radiation of phyla.</title>
        <authorList>
            <person name="Brown C.T."/>
            <person name="Hug L.A."/>
            <person name="Thomas B.C."/>
            <person name="Sharon I."/>
            <person name="Castelle C.J."/>
            <person name="Singh A."/>
            <person name="Wilkins M.J."/>
            <person name="Williams K.H."/>
            <person name="Banfield J.F."/>
        </authorList>
    </citation>
    <scope>NUCLEOTIDE SEQUENCE [LARGE SCALE GENOMIC DNA]</scope>
</reference>
<comment type="caution">
    <text evidence="1">The sequence shown here is derived from an EMBL/GenBank/DDBJ whole genome shotgun (WGS) entry which is preliminary data.</text>
</comment>
<accession>A0A0G0JUC0</accession>
<dbReference type="AlphaFoldDB" id="A0A0G0JUC0"/>
<dbReference type="EMBL" id="LBUU01000001">
    <property type="protein sequence ID" value="KKQ71083.1"/>
    <property type="molecule type" value="Genomic_DNA"/>
</dbReference>
<evidence type="ECO:0000313" key="1">
    <source>
        <dbReference type="EMBL" id="KKQ71083.1"/>
    </source>
</evidence>
<organism evidence="1 2">
    <name type="scientific">Candidatus Falkowbacteria bacterium GW2011_GWE1_38_31</name>
    <dbReference type="NCBI Taxonomy" id="1618638"/>
    <lineage>
        <taxon>Bacteria</taxon>
        <taxon>Candidatus Falkowiibacteriota</taxon>
    </lineage>
</organism>
<gene>
    <name evidence="1" type="ORF">US91_C0001G0010</name>
</gene>
<protein>
    <submittedName>
        <fullName evidence="1">Uncharacterized protein</fullName>
    </submittedName>
</protein>
<dbReference type="Proteomes" id="UP000034022">
    <property type="component" value="Unassembled WGS sequence"/>
</dbReference>
<evidence type="ECO:0000313" key="2">
    <source>
        <dbReference type="Proteomes" id="UP000034022"/>
    </source>
</evidence>